<feature type="transmembrane region" description="Helical" evidence="5">
    <location>
        <begin position="140"/>
        <end position="161"/>
    </location>
</feature>
<dbReference type="Proteomes" id="UP001227192">
    <property type="component" value="Unassembled WGS sequence"/>
</dbReference>
<feature type="transmembrane region" description="Helical" evidence="5">
    <location>
        <begin position="50"/>
        <end position="70"/>
    </location>
</feature>
<feature type="transmembrane region" description="Helical" evidence="5">
    <location>
        <begin position="405"/>
        <end position="424"/>
    </location>
</feature>
<feature type="transmembrane region" description="Helical" evidence="5">
    <location>
        <begin position="106"/>
        <end position="128"/>
    </location>
</feature>
<feature type="transmembrane region" description="Helical" evidence="5">
    <location>
        <begin position="262"/>
        <end position="284"/>
    </location>
</feature>
<evidence type="ECO:0000313" key="7">
    <source>
        <dbReference type="Proteomes" id="UP001227192"/>
    </source>
</evidence>
<dbReference type="InterPro" id="IPR010291">
    <property type="entry name" value="Ion_channel_UNC-93"/>
</dbReference>
<evidence type="ECO:0000256" key="4">
    <source>
        <dbReference type="ARBA" id="ARBA00023136"/>
    </source>
</evidence>
<gene>
    <name evidence="6" type="ORF">VN97_g6817</name>
</gene>
<feature type="transmembrane region" description="Helical" evidence="5">
    <location>
        <begin position="380"/>
        <end position="399"/>
    </location>
</feature>
<evidence type="ECO:0000256" key="5">
    <source>
        <dbReference type="SAM" id="Phobius"/>
    </source>
</evidence>
<keyword evidence="3 5" id="KW-1133">Transmembrane helix</keyword>
<accession>A0AAI9TG84</accession>
<comment type="subcellular location">
    <subcellularLocation>
        <location evidence="1">Membrane</location>
        <topology evidence="1">Multi-pass membrane protein</topology>
    </subcellularLocation>
</comment>
<dbReference type="AlphaFoldDB" id="A0AAI9TG84"/>
<feature type="transmembrane region" description="Helical" evidence="5">
    <location>
        <begin position="296"/>
        <end position="315"/>
    </location>
</feature>
<sequence>MAFERLARFYRSCLLQIILVGLVAFCEPGIWTALNNLGAGGNAKPYLNNAANALTYGLMSVGCFLAGGVTNKITAKWTLFIGAAFYTPYAAGLYCNNRYGNEWFLLLGAALCGIGASLLWASEAAIAVGYPEEEKRGRYVAIWMSIRQMGPLVGGAISLALNVNTAHVGKVTYTTYLGLVAISSLGAPFALLLSQPQDVIRSNGTKIPYMKKTSLSVEARAIWKQLRNRYMLLLIPVFLAGQFGATYQGNYLTTYFSVRSRALASFLTAVVGAAANISTGLFLDLKILSRGTRSKIVYIFVLVFVTASWIWNAVVETKLSRMAEPPAFDLGDGPFFNSAFTVYIFFKFFYEVLQTYIYWLMAEIKGAQGDGDIARTTGILRSWESIGSTIAYAVGATHWPNLNQMALGFALWGVTIPFTLLAVFGNWNVAQTIEVEEEEQTDSSSLEAQRVIVNSDGKD</sequence>
<dbReference type="SUPFAM" id="SSF103473">
    <property type="entry name" value="MFS general substrate transporter"/>
    <property type="match status" value="1"/>
</dbReference>
<dbReference type="PANTHER" id="PTHR23294:SF57">
    <property type="entry name" value="CINA C-TERMINAL DOMAIN-CONTAINING PROTEIN"/>
    <property type="match status" value="1"/>
</dbReference>
<feature type="transmembrane region" description="Helical" evidence="5">
    <location>
        <begin position="335"/>
        <end position="359"/>
    </location>
</feature>
<evidence type="ECO:0000256" key="3">
    <source>
        <dbReference type="ARBA" id="ARBA00022989"/>
    </source>
</evidence>
<reference evidence="6" key="1">
    <citation type="submission" date="2015-06" db="EMBL/GenBank/DDBJ databases">
        <authorList>
            <person name="Nguyen H."/>
        </authorList>
    </citation>
    <scope>NUCLEOTIDE SEQUENCE</scope>
    <source>
        <strain evidence="6">DAOM 180753</strain>
    </source>
</reference>
<keyword evidence="2 5" id="KW-0812">Transmembrane</keyword>
<dbReference type="Gene3D" id="1.20.1250.20">
    <property type="entry name" value="MFS general substrate transporter like domains"/>
    <property type="match status" value="1"/>
</dbReference>
<keyword evidence="7" id="KW-1185">Reference proteome</keyword>
<reference evidence="6" key="2">
    <citation type="journal article" date="2016" name="Fungal Biol.">
        <title>Ochratoxin A production by Penicillium thymicola.</title>
        <authorList>
            <person name="Nguyen H.D.T."/>
            <person name="McMullin D.R."/>
            <person name="Ponomareva E."/>
            <person name="Riley R."/>
            <person name="Pomraning K.R."/>
            <person name="Baker S.E."/>
            <person name="Seifert K.A."/>
        </authorList>
    </citation>
    <scope>NUCLEOTIDE SEQUENCE</scope>
    <source>
        <strain evidence="6">DAOM 180753</strain>
    </source>
</reference>
<protein>
    <submittedName>
        <fullName evidence="6">Uncharacterized protein</fullName>
    </submittedName>
</protein>
<dbReference type="Pfam" id="PF05978">
    <property type="entry name" value="UNC-93"/>
    <property type="match status" value="1"/>
</dbReference>
<dbReference type="InterPro" id="IPR051617">
    <property type="entry name" value="UNC-93-like_regulator"/>
</dbReference>
<name>A0AAI9TG84_PENTH</name>
<proteinExistence type="predicted"/>
<comment type="caution">
    <text evidence="6">The sequence shown here is derived from an EMBL/GenBank/DDBJ whole genome shotgun (WGS) entry which is preliminary data.</text>
</comment>
<dbReference type="PANTHER" id="PTHR23294">
    <property type="entry name" value="ET TRANSLATION PRODUCT-RELATED"/>
    <property type="match status" value="1"/>
</dbReference>
<dbReference type="GO" id="GO:0016020">
    <property type="term" value="C:membrane"/>
    <property type="evidence" value="ECO:0007669"/>
    <property type="project" value="UniProtKB-SubCell"/>
</dbReference>
<evidence type="ECO:0000256" key="1">
    <source>
        <dbReference type="ARBA" id="ARBA00004141"/>
    </source>
</evidence>
<organism evidence="6 7">
    <name type="scientific">Penicillium thymicola</name>
    <dbReference type="NCBI Taxonomy" id="293382"/>
    <lineage>
        <taxon>Eukaryota</taxon>
        <taxon>Fungi</taxon>
        <taxon>Dikarya</taxon>
        <taxon>Ascomycota</taxon>
        <taxon>Pezizomycotina</taxon>
        <taxon>Eurotiomycetes</taxon>
        <taxon>Eurotiomycetidae</taxon>
        <taxon>Eurotiales</taxon>
        <taxon>Aspergillaceae</taxon>
        <taxon>Penicillium</taxon>
    </lineage>
</organism>
<keyword evidence="4 5" id="KW-0472">Membrane</keyword>
<dbReference type="EMBL" id="LACB01000205">
    <property type="protein sequence ID" value="KAJ9486519.1"/>
    <property type="molecule type" value="Genomic_DNA"/>
</dbReference>
<feature type="transmembrane region" description="Helical" evidence="5">
    <location>
        <begin position="77"/>
        <end position="94"/>
    </location>
</feature>
<evidence type="ECO:0000313" key="6">
    <source>
        <dbReference type="EMBL" id="KAJ9486519.1"/>
    </source>
</evidence>
<feature type="transmembrane region" description="Helical" evidence="5">
    <location>
        <begin position="173"/>
        <end position="193"/>
    </location>
</feature>
<feature type="transmembrane region" description="Helical" evidence="5">
    <location>
        <begin position="230"/>
        <end position="250"/>
    </location>
</feature>
<evidence type="ECO:0000256" key="2">
    <source>
        <dbReference type="ARBA" id="ARBA00022692"/>
    </source>
</evidence>
<dbReference type="InterPro" id="IPR036259">
    <property type="entry name" value="MFS_trans_sf"/>
</dbReference>